<feature type="region of interest" description="Disordered" evidence="1">
    <location>
        <begin position="1"/>
        <end position="316"/>
    </location>
</feature>
<feature type="compositionally biased region" description="Pro residues" evidence="1">
    <location>
        <begin position="204"/>
        <end position="220"/>
    </location>
</feature>
<feature type="region of interest" description="Disordered" evidence="1">
    <location>
        <begin position="478"/>
        <end position="629"/>
    </location>
</feature>
<dbReference type="Gene3D" id="2.60.120.260">
    <property type="entry name" value="Galactose-binding domain-like"/>
    <property type="match status" value="1"/>
</dbReference>
<feature type="compositionally biased region" description="Low complexity" evidence="1">
    <location>
        <begin position="35"/>
        <end position="71"/>
    </location>
</feature>
<keyword evidence="3" id="KW-1185">Reference proteome</keyword>
<feature type="compositionally biased region" description="Low complexity" evidence="1">
    <location>
        <begin position="225"/>
        <end position="247"/>
    </location>
</feature>
<feature type="compositionally biased region" description="Pro residues" evidence="1">
    <location>
        <begin position="118"/>
        <end position="135"/>
    </location>
</feature>
<evidence type="ECO:0000256" key="1">
    <source>
        <dbReference type="SAM" id="MobiDB-lite"/>
    </source>
</evidence>
<feature type="region of interest" description="Disordered" evidence="1">
    <location>
        <begin position="657"/>
        <end position="689"/>
    </location>
</feature>
<feature type="compositionally biased region" description="Polar residues" evidence="1">
    <location>
        <begin position="582"/>
        <end position="592"/>
    </location>
</feature>
<comment type="caution">
    <text evidence="2">The sequence shown here is derived from an EMBL/GenBank/DDBJ whole genome shotgun (WGS) entry which is preliminary data.</text>
</comment>
<feature type="compositionally biased region" description="Polar residues" evidence="1">
    <location>
        <begin position="388"/>
        <end position="410"/>
    </location>
</feature>
<feature type="compositionally biased region" description="Low complexity" evidence="1">
    <location>
        <begin position="153"/>
        <end position="166"/>
    </location>
</feature>
<dbReference type="EMBL" id="JAQQWI010000016">
    <property type="protein sequence ID" value="KAK8008113.1"/>
    <property type="molecule type" value="Genomic_DNA"/>
</dbReference>
<feature type="compositionally biased region" description="Polar residues" evidence="1">
    <location>
        <begin position="530"/>
        <end position="553"/>
    </location>
</feature>
<dbReference type="InterPro" id="IPR008979">
    <property type="entry name" value="Galactose-bd-like_sf"/>
</dbReference>
<proteinExistence type="predicted"/>
<feature type="compositionally biased region" description="Low complexity" evidence="1">
    <location>
        <begin position="558"/>
        <end position="576"/>
    </location>
</feature>
<feature type="compositionally biased region" description="Low complexity" evidence="1">
    <location>
        <begin position="604"/>
        <end position="626"/>
    </location>
</feature>
<feature type="compositionally biased region" description="Pro residues" evidence="1">
    <location>
        <begin position="483"/>
        <end position="496"/>
    </location>
</feature>
<reference evidence="2 3" key="1">
    <citation type="submission" date="2023-01" db="EMBL/GenBank/DDBJ databases">
        <title>Analysis of 21 Apiospora genomes using comparative genomics revels a genus with tremendous synthesis potential of carbohydrate active enzymes and secondary metabolites.</title>
        <authorList>
            <person name="Sorensen T."/>
        </authorList>
    </citation>
    <scope>NUCLEOTIDE SEQUENCE [LARGE SCALE GENOMIC DNA]</scope>
    <source>
        <strain evidence="2 3">CBS 20057</strain>
    </source>
</reference>
<evidence type="ECO:0000313" key="3">
    <source>
        <dbReference type="Proteomes" id="UP001396898"/>
    </source>
</evidence>
<feature type="compositionally biased region" description="Polar residues" evidence="1">
    <location>
        <begin position="72"/>
        <end position="95"/>
    </location>
</feature>
<feature type="region of interest" description="Disordered" evidence="1">
    <location>
        <begin position="388"/>
        <end position="413"/>
    </location>
</feature>
<feature type="compositionally biased region" description="Low complexity" evidence="1">
    <location>
        <begin position="178"/>
        <end position="199"/>
    </location>
</feature>
<feature type="compositionally biased region" description="Low complexity" evidence="1">
    <location>
        <begin position="13"/>
        <end position="27"/>
    </location>
</feature>
<gene>
    <name evidence="2" type="ORF">PG991_010664</name>
</gene>
<name>A0ABR1RC09_9PEZI</name>
<evidence type="ECO:0008006" key="4">
    <source>
        <dbReference type="Google" id="ProtNLM"/>
    </source>
</evidence>
<dbReference type="SUPFAM" id="SSF49785">
    <property type="entry name" value="Galactose-binding domain-like"/>
    <property type="match status" value="1"/>
</dbReference>
<sequence>MRPDGPRLVCVFGGPPASGTPSTSTGPSEPPPPGGQDQPSSSTQPSLSLTTDSVVPSLSGSSSGGPPMSYSFTASLPQPSLPVTTETVPPGQTGSVPPPGGQGLPTPLYSQTGGPPSSLLPPPPPGGQSVSPPPGTYSQTGPGFSTIPPPPGGQSESQPPATYPTGPGSPPPPGGQGLPSTTPTGPGSPDSSSGEPSKSYPVTGMPPPPSLSTSAPPPPGGQDLPSSSQTSPGSPSSSPGEPSKSYPATGMPPPPALSTSTPVYSKTSPGAPPPPGGQGLPSTTTATIIYDSTSTVDIPPTGSETAPPASNSVPGSMSISTLTDTVPVSVSTTTAVVSTVTDCIPLPGLGPGGQASMPSGCPPWSLSIGSGSVTLITGTTDIGSTASTVVPTGSASDSVPISSGGESSLVTFPPPTETISLTASVTVPVSSGSESKQPERERSDWQRQLCVGVGVRIHLRSRIGVSLYRELPRVRTPVGNRHSPPPIITDSLPPPFMNTSSLPSSSPPTVSVTGTVSITSTAAVGPPPNGQSTDSVGSDTSCTPTTFSTSVRPSRSYPDSSASDTTCTTDDASTPTLVHFGNVTSAIPTQGTGVSRGGDDDDASSSSSDPGAGATGTASATGVDGSLPTGVADPSGFVTVLTSSSILVTEAVPTASASGGLGGGLSSSAGDSGAASSTTSSAATCTPTQDTVMIENGGFERGLSPWQVGAFEPLLTDYYITKPDGAPGSGADGSCRSLAVDLTNGGDNWGGQWWDFELRSPVVIRLSPSPQRYVLSFSLKFALANQARVVAVLDGVRVATVVAERDSAGGAGAWTQWGVTFELGAKRNFAVLRFEYYLNGASENTIWIDGIDIAPYLAALPVGNATAPASPSSRGPLAETAVVAVQTTKTPGS</sequence>
<accession>A0ABR1RC09</accession>
<feature type="compositionally biased region" description="Low complexity" evidence="1">
    <location>
        <begin position="666"/>
        <end position="684"/>
    </location>
</feature>
<feature type="compositionally biased region" description="Polar residues" evidence="1">
    <location>
        <begin position="257"/>
        <end position="266"/>
    </location>
</feature>
<organism evidence="2 3">
    <name type="scientific">Apiospora marii</name>
    <dbReference type="NCBI Taxonomy" id="335849"/>
    <lineage>
        <taxon>Eukaryota</taxon>
        <taxon>Fungi</taxon>
        <taxon>Dikarya</taxon>
        <taxon>Ascomycota</taxon>
        <taxon>Pezizomycotina</taxon>
        <taxon>Sordariomycetes</taxon>
        <taxon>Xylariomycetidae</taxon>
        <taxon>Amphisphaeriales</taxon>
        <taxon>Apiosporaceae</taxon>
        <taxon>Apiospora</taxon>
    </lineage>
</organism>
<dbReference type="Proteomes" id="UP001396898">
    <property type="component" value="Unassembled WGS sequence"/>
</dbReference>
<feature type="compositionally biased region" description="Low complexity" evidence="1">
    <location>
        <begin position="499"/>
        <end position="521"/>
    </location>
</feature>
<evidence type="ECO:0000313" key="2">
    <source>
        <dbReference type="EMBL" id="KAK8008113.1"/>
    </source>
</evidence>
<protein>
    <recommendedName>
        <fullName evidence="4">CBM6 domain-containing protein</fullName>
    </recommendedName>
</protein>
<feature type="compositionally biased region" description="Polar residues" evidence="1">
    <location>
        <begin position="286"/>
        <end position="316"/>
    </location>
</feature>
<feature type="compositionally biased region" description="Low complexity" evidence="1">
    <location>
        <begin position="104"/>
        <end position="117"/>
    </location>
</feature>